<feature type="region of interest" description="Disordered" evidence="5">
    <location>
        <begin position="88"/>
        <end position="288"/>
    </location>
</feature>
<evidence type="ECO:0000256" key="4">
    <source>
        <dbReference type="PROSITE-ProRule" id="PRU00134"/>
    </source>
</evidence>
<reference evidence="7 8" key="1">
    <citation type="submission" date="2019-07" db="EMBL/GenBank/DDBJ databases">
        <title>Finished genome of Venturia effusa.</title>
        <authorList>
            <person name="Young C.A."/>
            <person name="Cox M.P."/>
            <person name="Ganley A.R.D."/>
            <person name="David W.J."/>
        </authorList>
    </citation>
    <scope>NUCLEOTIDE SEQUENCE [LARGE SCALE GENOMIC DNA]</scope>
    <source>
        <strain evidence="8">albino</strain>
    </source>
</reference>
<dbReference type="Proteomes" id="UP000316270">
    <property type="component" value="Chromosome 16"/>
</dbReference>
<keyword evidence="3" id="KW-0862">Zinc</keyword>
<sequence length="718" mass="82795">MDLLQTVRKEGSRGGRADFKWEDVKNDAQRENYLGHSLMAPVGRWQQGKDLNWYAKGDATKDGEMTAAEKRKEEIRKIKEAEEEARCIALGLPPPNKNSNLVPLGEGKNQIEDHKPKEIEEEERRKRRHRSRSRDRDEKRRHRRHRSSSRDKGRRHRRHRSISWEDEGRRVKRERSESREGGGRRHRRHRSTSAEDDGRKHRRSISRDRFVRPSKDRSRSRGGRRDDSHRRRRDVDDRSRSPYKAARRRNDSSYSPDRRSRYRDDRYISEDLGRKRRSKTSDIGEPNKCKPVSVADLKQAISSKESQIASLLQTHIQKELSLAQTLMDRMNDNEGLRHDLDLSTQVINSLNQQVNDLLDWNWDIEIQQVKRPRTDWGEAESGEYVPAEDHLSKLHDNPPTRTRRRDAPPLALLEAKVLRANVISDLRNQLCNRERDLEAAVKETSDKKYVIERKIMLTEKENHVLRYEVEVSTKVIDALNRQVDLLGDKDRERPCSRCQSASYCSPECQKKDWSLHKILCKKYKAFLSTNQSQRHCIGIYLPEDHSKPRLVWIEVETSTESQEAADVDADADVVIMLKATPKLRPLLGLTNASPEPFMLTTDHDLGSKFQLPYSIQATSRDLKTQTATNECVAALVGVFPASFWKGPVVLTRFFTMNSTRTNGNDGVGPRSSMKIRGGTSIVMGESEQVENMTLADFTHAMGLLEAANVAELEADDGQ</sequence>
<dbReference type="InterPro" id="IPR039207">
    <property type="entry name" value="MMTAG2-like"/>
</dbReference>
<evidence type="ECO:0000313" key="8">
    <source>
        <dbReference type="Proteomes" id="UP000316270"/>
    </source>
</evidence>
<keyword evidence="2 4" id="KW-0863">Zinc-finger</keyword>
<gene>
    <name evidence="7" type="ORF">FKW77_000842</name>
</gene>
<evidence type="ECO:0000259" key="6">
    <source>
        <dbReference type="PROSITE" id="PS50865"/>
    </source>
</evidence>
<dbReference type="PANTHER" id="PTHR14580:SF0">
    <property type="entry name" value="MULTIPLE MYELOMA TUMOR-ASSOCIATED PROTEIN 2"/>
    <property type="match status" value="1"/>
</dbReference>
<dbReference type="AlphaFoldDB" id="A0A517LM33"/>
<feature type="compositionally biased region" description="Basic and acidic residues" evidence="5">
    <location>
        <begin position="387"/>
        <end position="398"/>
    </location>
</feature>
<dbReference type="PANTHER" id="PTHR14580">
    <property type="entry name" value="MULTIPLE MYELOMA TUMOR-ASSOCIATED PROTEIN 2 FAMILY MEMBER"/>
    <property type="match status" value="1"/>
</dbReference>
<feature type="region of interest" description="Disordered" evidence="5">
    <location>
        <begin position="386"/>
        <end position="406"/>
    </location>
</feature>
<feature type="compositionally biased region" description="Basic and acidic residues" evidence="5">
    <location>
        <begin position="162"/>
        <end position="183"/>
    </location>
</feature>
<proteinExistence type="predicted"/>
<dbReference type="EMBL" id="CP042200">
    <property type="protein sequence ID" value="QDS76705.1"/>
    <property type="molecule type" value="Genomic_DNA"/>
</dbReference>
<feature type="compositionally biased region" description="Basic and acidic residues" evidence="5">
    <location>
        <begin position="248"/>
        <end position="288"/>
    </location>
</feature>
<protein>
    <recommendedName>
        <fullName evidence="6">MYND-type domain-containing protein</fullName>
    </recommendedName>
</protein>
<dbReference type="Gene3D" id="6.10.140.2220">
    <property type="match status" value="1"/>
</dbReference>
<evidence type="ECO:0000256" key="5">
    <source>
        <dbReference type="SAM" id="MobiDB-lite"/>
    </source>
</evidence>
<dbReference type="OrthoDB" id="5390672at2759"/>
<dbReference type="Pfam" id="PF10159">
    <property type="entry name" value="MMtag"/>
    <property type="match status" value="1"/>
</dbReference>
<feature type="domain" description="MYND-type" evidence="6">
    <location>
        <begin position="495"/>
        <end position="520"/>
    </location>
</feature>
<accession>A0A517LM33</accession>
<feature type="compositionally biased region" description="Basic and acidic residues" evidence="5">
    <location>
        <begin position="192"/>
        <end position="240"/>
    </location>
</feature>
<dbReference type="PROSITE" id="PS50865">
    <property type="entry name" value="ZF_MYND_2"/>
    <property type="match status" value="1"/>
</dbReference>
<dbReference type="SUPFAM" id="SSF144232">
    <property type="entry name" value="HIT/MYND zinc finger-like"/>
    <property type="match status" value="1"/>
</dbReference>
<keyword evidence="1" id="KW-0479">Metal-binding</keyword>
<dbReference type="Pfam" id="PF01753">
    <property type="entry name" value="zf-MYND"/>
    <property type="match status" value="1"/>
</dbReference>
<feature type="compositionally biased region" description="Basic residues" evidence="5">
    <location>
        <begin position="125"/>
        <end position="161"/>
    </location>
</feature>
<name>A0A517LM33_9PEZI</name>
<evidence type="ECO:0000256" key="2">
    <source>
        <dbReference type="ARBA" id="ARBA00022771"/>
    </source>
</evidence>
<dbReference type="GO" id="GO:0008270">
    <property type="term" value="F:zinc ion binding"/>
    <property type="evidence" value="ECO:0007669"/>
    <property type="project" value="UniProtKB-KW"/>
</dbReference>
<keyword evidence="8" id="KW-1185">Reference proteome</keyword>
<dbReference type="InterPro" id="IPR019315">
    <property type="entry name" value="MMTA2_N"/>
</dbReference>
<feature type="compositionally biased region" description="Basic and acidic residues" evidence="5">
    <location>
        <begin position="109"/>
        <end position="124"/>
    </location>
</feature>
<dbReference type="InterPro" id="IPR002893">
    <property type="entry name" value="Znf_MYND"/>
</dbReference>
<evidence type="ECO:0000313" key="7">
    <source>
        <dbReference type="EMBL" id="QDS76705.1"/>
    </source>
</evidence>
<evidence type="ECO:0000256" key="3">
    <source>
        <dbReference type="ARBA" id="ARBA00022833"/>
    </source>
</evidence>
<evidence type="ECO:0000256" key="1">
    <source>
        <dbReference type="ARBA" id="ARBA00022723"/>
    </source>
</evidence>
<organism evidence="7 8">
    <name type="scientific">Venturia effusa</name>
    <dbReference type="NCBI Taxonomy" id="50376"/>
    <lineage>
        <taxon>Eukaryota</taxon>
        <taxon>Fungi</taxon>
        <taxon>Dikarya</taxon>
        <taxon>Ascomycota</taxon>
        <taxon>Pezizomycotina</taxon>
        <taxon>Dothideomycetes</taxon>
        <taxon>Pleosporomycetidae</taxon>
        <taxon>Venturiales</taxon>
        <taxon>Venturiaceae</taxon>
        <taxon>Venturia</taxon>
    </lineage>
</organism>